<proteinExistence type="predicted"/>
<feature type="transmembrane region" description="Helical" evidence="5">
    <location>
        <begin position="378"/>
        <end position="400"/>
    </location>
</feature>
<feature type="transmembrane region" description="Helical" evidence="5">
    <location>
        <begin position="262"/>
        <end position="280"/>
    </location>
</feature>
<protein>
    <submittedName>
        <fullName evidence="7">Integral membrane protein</fullName>
    </submittedName>
</protein>
<gene>
    <name evidence="7" type="ORF">CCUS01_07072</name>
</gene>
<evidence type="ECO:0000313" key="7">
    <source>
        <dbReference type="EMBL" id="KAK1467541.1"/>
    </source>
</evidence>
<comment type="caution">
    <text evidence="7">The sequence shown here is derived from an EMBL/GenBank/DDBJ whole genome shotgun (WGS) entry which is preliminary data.</text>
</comment>
<evidence type="ECO:0000256" key="5">
    <source>
        <dbReference type="SAM" id="Phobius"/>
    </source>
</evidence>
<dbReference type="EMBL" id="MPDP01000257">
    <property type="protein sequence ID" value="KAK1467541.1"/>
    <property type="molecule type" value="Genomic_DNA"/>
</dbReference>
<feature type="transmembrane region" description="Helical" evidence="5">
    <location>
        <begin position="230"/>
        <end position="250"/>
    </location>
</feature>
<evidence type="ECO:0000256" key="3">
    <source>
        <dbReference type="ARBA" id="ARBA00022989"/>
    </source>
</evidence>
<sequence>MADVKPPSGKLPYGTPEGGWKAVHTWRTPDWVEPIPQLHVIRFLKANHQHQLIVSIMLIGLYVSRRKNYSILRRGNATYEPLFEERGDSPRISDESYDPIRTDPFPPKYRTIFGCYRVKTPNSSRFARHVHSRILQKFPFLIEMFYWAISFFFYRMTATLAQSYYGSRKAVWDVAQEHGLFLLETEAKFFGEGTRTGPERWVEWRVSHWFLEGAQIDDFRGIWLTILNRGYSLIHIPGTVGFIAYYFAMAPTHARFCTVRRTMTLLNMCAFIIFIFYPCAPPRLMPSEYGFVDTVNLENAESVWMSGKFVNKLAAMPSMHFGYAFAIGCVFIADSAILNLLFGRLRNYLLRNDLDKSLDIDDVELKEIQENRARWKSWAMFCFGVFYPSWILLTIVGTANHYLMDAFVATFCALVAYLCNRALLVFLPAEDMLLWALRLEKPVPTTGRMKNIAVR</sequence>
<evidence type="ECO:0000259" key="6">
    <source>
        <dbReference type="Pfam" id="PF14378"/>
    </source>
</evidence>
<keyword evidence="3 5" id="KW-1133">Transmembrane helix</keyword>
<dbReference type="GO" id="GO:0016020">
    <property type="term" value="C:membrane"/>
    <property type="evidence" value="ECO:0007669"/>
    <property type="project" value="UniProtKB-SubCell"/>
</dbReference>
<comment type="subcellular location">
    <subcellularLocation>
        <location evidence="1">Membrane</location>
        <topology evidence="1">Multi-pass membrane protein</topology>
    </subcellularLocation>
</comment>
<dbReference type="InterPro" id="IPR026841">
    <property type="entry name" value="Aur1/Ipt1"/>
</dbReference>
<evidence type="ECO:0000313" key="8">
    <source>
        <dbReference type="Proteomes" id="UP001239213"/>
    </source>
</evidence>
<dbReference type="PANTHER" id="PTHR31310:SF10">
    <property type="entry name" value="INOSITOLPHOSPHOTRANSFERASE AUR1_IPT1 DOMAIN-CONTAINING PROTEIN"/>
    <property type="match status" value="1"/>
</dbReference>
<accession>A0AAI9UZ69</accession>
<dbReference type="AlphaFoldDB" id="A0AAI9UZ69"/>
<feature type="transmembrane region" description="Helical" evidence="5">
    <location>
        <begin position="406"/>
        <end position="429"/>
    </location>
</feature>
<keyword evidence="4 5" id="KW-0472">Membrane</keyword>
<keyword evidence="2 5" id="KW-0812">Transmembrane</keyword>
<dbReference type="CDD" id="cd03386">
    <property type="entry name" value="PAP2_Aur1_like"/>
    <property type="match status" value="1"/>
</dbReference>
<keyword evidence="8" id="KW-1185">Reference proteome</keyword>
<feature type="domain" description="Inositolphosphotransferase Aur1/Ipt1" evidence="6">
    <location>
        <begin position="225"/>
        <end position="330"/>
    </location>
</feature>
<dbReference type="Proteomes" id="UP001239213">
    <property type="component" value="Unassembled WGS sequence"/>
</dbReference>
<evidence type="ECO:0000256" key="2">
    <source>
        <dbReference type="ARBA" id="ARBA00022692"/>
    </source>
</evidence>
<reference evidence="7" key="1">
    <citation type="submission" date="2016-11" db="EMBL/GenBank/DDBJ databases">
        <title>The genome sequence of Colletotrichum cuscutae.</title>
        <authorList>
            <person name="Baroncelli R."/>
        </authorList>
    </citation>
    <scope>NUCLEOTIDE SEQUENCE</scope>
    <source>
        <strain evidence="7">IMI 304802</strain>
    </source>
</reference>
<dbReference type="PANTHER" id="PTHR31310">
    <property type="match status" value="1"/>
</dbReference>
<dbReference type="InterPro" id="IPR052185">
    <property type="entry name" value="IPC_Synthase-Related"/>
</dbReference>
<name>A0AAI9UZ69_9PEZI</name>
<evidence type="ECO:0000256" key="4">
    <source>
        <dbReference type="ARBA" id="ARBA00023136"/>
    </source>
</evidence>
<evidence type="ECO:0000256" key="1">
    <source>
        <dbReference type="ARBA" id="ARBA00004141"/>
    </source>
</evidence>
<dbReference type="Pfam" id="PF14378">
    <property type="entry name" value="PAP2_3"/>
    <property type="match status" value="1"/>
</dbReference>
<feature type="transmembrane region" description="Helical" evidence="5">
    <location>
        <begin position="321"/>
        <end position="342"/>
    </location>
</feature>
<organism evidence="7 8">
    <name type="scientific">Colletotrichum cuscutae</name>
    <dbReference type="NCBI Taxonomy" id="1209917"/>
    <lineage>
        <taxon>Eukaryota</taxon>
        <taxon>Fungi</taxon>
        <taxon>Dikarya</taxon>
        <taxon>Ascomycota</taxon>
        <taxon>Pezizomycotina</taxon>
        <taxon>Sordariomycetes</taxon>
        <taxon>Hypocreomycetidae</taxon>
        <taxon>Glomerellales</taxon>
        <taxon>Glomerellaceae</taxon>
        <taxon>Colletotrichum</taxon>
        <taxon>Colletotrichum acutatum species complex</taxon>
    </lineage>
</organism>